<evidence type="ECO:0000256" key="1">
    <source>
        <dbReference type="SAM" id="Phobius"/>
    </source>
</evidence>
<evidence type="ECO:0000313" key="2">
    <source>
        <dbReference type="EMBL" id="SNZ00025.1"/>
    </source>
</evidence>
<protein>
    <submittedName>
        <fullName evidence="2">Uncharacterized protein</fullName>
    </submittedName>
</protein>
<feature type="transmembrane region" description="Helical" evidence="1">
    <location>
        <begin position="108"/>
        <end position="129"/>
    </location>
</feature>
<reference evidence="3" key="1">
    <citation type="submission" date="2017-09" db="EMBL/GenBank/DDBJ databases">
        <authorList>
            <person name="Varghese N."/>
            <person name="Submissions S."/>
        </authorList>
    </citation>
    <scope>NUCLEOTIDE SEQUENCE [LARGE SCALE GENOMIC DNA]</scope>
    <source>
        <strain evidence="3">DSM 25885</strain>
    </source>
</reference>
<sequence>MEFDPPIKERSDKELFEIIENRDDWEPEALNQAQSELIERGVSIGKQNNRSRSKRKFESRVSKIKASSRYSTLEMVLLVTLGIPFCLFFSDLEIFWPGEGFKTKNRQGILALLLGILFWGLLLYLVVVFF</sequence>
<evidence type="ECO:0000313" key="3">
    <source>
        <dbReference type="Proteomes" id="UP000219048"/>
    </source>
</evidence>
<dbReference type="Proteomes" id="UP000219048">
    <property type="component" value="Unassembled WGS sequence"/>
</dbReference>
<keyword evidence="3" id="KW-1185">Reference proteome</keyword>
<dbReference type="RefSeq" id="WP_097045469.1">
    <property type="nucleotide sequence ID" value="NZ_OBEH01000002.1"/>
</dbReference>
<dbReference type="AlphaFoldDB" id="A0A285MS78"/>
<dbReference type="EMBL" id="OBEH01000002">
    <property type="protein sequence ID" value="SNZ00025.1"/>
    <property type="molecule type" value="Genomic_DNA"/>
</dbReference>
<proteinExistence type="predicted"/>
<organism evidence="2 3">
    <name type="scientific">Flagellimonas pacifica</name>
    <dbReference type="NCBI Taxonomy" id="1247520"/>
    <lineage>
        <taxon>Bacteria</taxon>
        <taxon>Pseudomonadati</taxon>
        <taxon>Bacteroidota</taxon>
        <taxon>Flavobacteriia</taxon>
        <taxon>Flavobacteriales</taxon>
        <taxon>Flavobacteriaceae</taxon>
        <taxon>Flagellimonas</taxon>
    </lineage>
</organism>
<feature type="transmembrane region" description="Helical" evidence="1">
    <location>
        <begin position="75"/>
        <end position="96"/>
    </location>
</feature>
<dbReference type="OrthoDB" id="1164913at2"/>
<gene>
    <name evidence="2" type="ORF">SAMN06265377_1842</name>
</gene>
<keyword evidence="1" id="KW-0472">Membrane</keyword>
<name>A0A285MS78_9FLAO</name>
<accession>A0A285MS78</accession>
<keyword evidence="1" id="KW-0812">Transmembrane</keyword>
<keyword evidence="1" id="KW-1133">Transmembrane helix</keyword>